<comment type="caution">
    <text evidence="5">The sequence shown here is derived from an EMBL/GenBank/DDBJ whole genome shotgun (WGS) entry which is preliminary data.</text>
</comment>
<evidence type="ECO:0000256" key="4">
    <source>
        <dbReference type="RuleBase" id="RU000363"/>
    </source>
</evidence>
<name>A0A2G8KN94_STIJA</name>
<evidence type="ECO:0000256" key="2">
    <source>
        <dbReference type="ARBA" id="ARBA00022857"/>
    </source>
</evidence>
<keyword evidence="2" id="KW-0521">NADP</keyword>
<organism evidence="5 6">
    <name type="scientific">Stichopus japonicus</name>
    <name type="common">Sea cucumber</name>
    <dbReference type="NCBI Taxonomy" id="307972"/>
    <lineage>
        <taxon>Eukaryota</taxon>
        <taxon>Metazoa</taxon>
        <taxon>Echinodermata</taxon>
        <taxon>Eleutherozoa</taxon>
        <taxon>Echinozoa</taxon>
        <taxon>Holothuroidea</taxon>
        <taxon>Aspidochirotacea</taxon>
        <taxon>Aspidochirotida</taxon>
        <taxon>Stichopodidae</taxon>
        <taxon>Apostichopus</taxon>
    </lineage>
</organism>
<protein>
    <submittedName>
        <fullName evidence="5">Carbonyl reductase</fullName>
    </submittedName>
</protein>
<dbReference type="PRINTS" id="PR00081">
    <property type="entry name" value="GDHRDH"/>
</dbReference>
<dbReference type="InterPro" id="IPR036291">
    <property type="entry name" value="NAD(P)-bd_dom_sf"/>
</dbReference>
<dbReference type="Pfam" id="PF00106">
    <property type="entry name" value="adh_short"/>
    <property type="match status" value="1"/>
</dbReference>
<evidence type="ECO:0000313" key="6">
    <source>
        <dbReference type="Proteomes" id="UP000230750"/>
    </source>
</evidence>
<reference evidence="5 6" key="1">
    <citation type="journal article" date="2017" name="PLoS Biol.">
        <title>The sea cucumber genome provides insights into morphological evolution and visceral regeneration.</title>
        <authorList>
            <person name="Zhang X."/>
            <person name="Sun L."/>
            <person name="Yuan J."/>
            <person name="Sun Y."/>
            <person name="Gao Y."/>
            <person name="Zhang L."/>
            <person name="Li S."/>
            <person name="Dai H."/>
            <person name="Hamel J.F."/>
            <person name="Liu C."/>
            <person name="Yu Y."/>
            <person name="Liu S."/>
            <person name="Lin W."/>
            <person name="Guo K."/>
            <person name="Jin S."/>
            <person name="Xu P."/>
            <person name="Storey K.B."/>
            <person name="Huan P."/>
            <person name="Zhang T."/>
            <person name="Zhou Y."/>
            <person name="Zhang J."/>
            <person name="Lin C."/>
            <person name="Li X."/>
            <person name="Xing L."/>
            <person name="Huo D."/>
            <person name="Sun M."/>
            <person name="Wang L."/>
            <person name="Mercier A."/>
            <person name="Li F."/>
            <person name="Yang H."/>
            <person name="Xiang J."/>
        </authorList>
    </citation>
    <scope>NUCLEOTIDE SEQUENCE [LARGE SCALE GENOMIC DNA]</scope>
    <source>
        <strain evidence="5">Shaxun</strain>
        <tissue evidence="5">Muscle</tissue>
    </source>
</reference>
<keyword evidence="6" id="KW-1185">Reference proteome</keyword>
<dbReference type="OrthoDB" id="7289984at2759"/>
<keyword evidence="3" id="KW-0560">Oxidoreductase</keyword>
<dbReference type="PANTHER" id="PTHR43963">
    <property type="entry name" value="CARBONYL REDUCTASE 1-RELATED"/>
    <property type="match status" value="1"/>
</dbReference>
<dbReference type="GO" id="GO:0004090">
    <property type="term" value="F:carbonyl reductase (NADPH) activity"/>
    <property type="evidence" value="ECO:0007669"/>
    <property type="project" value="TreeGrafter"/>
</dbReference>
<proteinExistence type="inferred from homology"/>
<dbReference type="PANTHER" id="PTHR43963:SF4">
    <property type="entry name" value="CARBONYL REDUCTASE (NADPH)"/>
    <property type="match status" value="1"/>
</dbReference>
<dbReference type="Gene3D" id="3.40.50.720">
    <property type="entry name" value="NAD(P)-binding Rossmann-like Domain"/>
    <property type="match status" value="1"/>
</dbReference>
<dbReference type="EMBL" id="MRZV01000467">
    <property type="protein sequence ID" value="PIK49408.1"/>
    <property type="molecule type" value="Genomic_DNA"/>
</dbReference>
<dbReference type="PRINTS" id="PR00080">
    <property type="entry name" value="SDRFAMILY"/>
</dbReference>
<gene>
    <name evidence="5" type="ORF">BSL78_13708</name>
</gene>
<dbReference type="AlphaFoldDB" id="A0A2G8KN94"/>
<dbReference type="STRING" id="307972.A0A2G8KN94"/>
<evidence type="ECO:0000256" key="1">
    <source>
        <dbReference type="ARBA" id="ARBA00006484"/>
    </source>
</evidence>
<dbReference type="Proteomes" id="UP000230750">
    <property type="component" value="Unassembled WGS sequence"/>
</dbReference>
<dbReference type="InterPro" id="IPR002347">
    <property type="entry name" value="SDR_fam"/>
</dbReference>
<evidence type="ECO:0000313" key="5">
    <source>
        <dbReference type="EMBL" id="PIK49408.1"/>
    </source>
</evidence>
<sequence>MSRVAVVTGSNKGIGLACIRALCKQLKPDDVVYLTARNPELGKKAVADLEKEGLKPRFHQLDISNKASVEALRDHLKKEHGGLDILINNAAIAYKSKDPAPFSEQAKVTNGVNYFDNAQAYHILSPLLRPNARVVNVCSFVAVMTWGKMGDDLKDQFRKLATEEELNTIVNKFIDLAAKDEHTKHGFPGTAYGFSKVALSAFTRLQDRIFEKDTARPGIAVFAADPGWVVTDMTSGSGKKNIDQGADTLVWLAMRPEGDLEGRGEMYSDRKLNKVFL</sequence>
<comment type="similarity">
    <text evidence="1 4">Belongs to the short-chain dehydrogenases/reductases (SDR) family.</text>
</comment>
<dbReference type="SUPFAM" id="SSF51735">
    <property type="entry name" value="NAD(P)-binding Rossmann-fold domains"/>
    <property type="match status" value="1"/>
</dbReference>
<accession>A0A2G8KN94</accession>
<evidence type="ECO:0000256" key="3">
    <source>
        <dbReference type="ARBA" id="ARBA00023002"/>
    </source>
</evidence>